<evidence type="ECO:0000313" key="3">
    <source>
        <dbReference type="Proteomes" id="UP001160148"/>
    </source>
</evidence>
<reference evidence="2 3" key="1">
    <citation type="submission" date="2023-01" db="EMBL/GenBank/DDBJ databases">
        <authorList>
            <person name="Whitehead M."/>
        </authorList>
    </citation>
    <scope>NUCLEOTIDE SEQUENCE [LARGE SCALE GENOMIC DNA]</scope>
</reference>
<dbReference type="AlphaFoldDB" id="A0AAV0WB30"/>
<evidence type="ECO:0000313" key="2">
    <source>
        <dbReference type="EMBL" id="CAI6353129.1"/>
    </source>
</evidence>
<proteinExistence type="predicted"/>
<accession>A0AAV0WB30</accession>
<keyword evidence="1" id="KW-0732">Signal</keyword>
<dbReference type="EMBL" id="CARXXK010000002">
    <property type="protein sequence ID" value="CAI6353129.1"/>
    <property type="molecule type" value="Genomic_DNA"/>
</dbReference>
<name>A0AAV0WB30_9HEMI</name>
<protein>
    <submittedName>
        <fullName evidence="2">Uncharacterized protein</fullName>
    </submittedName>
</protein>
<dbReference type="Proteomes" id="UP001160148">
    <property type="component" value="Unassembled WGS sequence"/>
</dbReference>
<feature type="chain" id="PRO_5043695822" evidence="1">
    <location>
        <begin position="19"/>
        <end position="90"/>
    </location>
</feature>
<gene>
    <name evidence="2" type="ORF">MEUPH1_LOCUS9285</name>
</gene>
<comment type="caution">
    <text evidence="2">The sequence shown here is derived from an EMBL/GenBank/DDBJ whole genome shotgun (WGS) entry which is preliminary data.</text>
</comment>
<sequence>MNTKYLLVLILITGPGLSSPVHRPLCNPEFGPCEVGSWEIEENDCTEPNGCPVSEPPAKEYPNRLSPFIHPPTTCMFCFWNMSPFYFYTF</sequence>
<evidence type="ECO:0000256" key="1">
    <source>
        <dbReference type="SAM" id="SignalP"/>
    </source>
</evidence>
<keyword evidence="3" id="KW-1185">Reference proteome</keyword>
<organism evidence="2 3">
    <name type="scientific">Macrosiphum euphorbiae</name>
    <name type="common">potato aphid</name>
    <dbReference type="NCBI Taxonomy" id="13131"/>
    <lineage>
        <taxon>Eukaryota</taxon>
        <taxon>Metazoa</taxon>
        <taxon>Ecdysozoa</taxon>
        <taxon>Arthropoda</taxon>
        <taxon>Hexapoda</taxon>
        <taxon>Insecta</taxon>
        <taxon>Pterygota</taxon>
        <taxon>Neoptera</taxon>
        <taxon>Paraneoptera</taxon>
        <taxon>Hemiptera</taxon>
        <taxon>Sternorrhyncha</taxon>
        <taxon>Aphidomorpha</taxon>
        <taxon>Aphidoidea</taxon>
        <taxon>Aphididae</taxon>
        <taxon>Macrosiphini</taxon>
        <taxon>Macrosiphum</taxon>
    </lineage>
</organism>
<feature type="signal peptide" evidence="1">
    <location>
        <begin position="1"/>
        <end position="18"/>
    </location>
</feature>